<dbReference type="Proteomes" id="UP000719766">
    <property type="component" value="Unassembled WGS sequence"/>
</dbReference>
<protein>
    <submittedName>
        <fullName evidence="1">Uncharacterized protein</fullName>
    </submittedName>
</protein>
<reference evidence="1" key="1">
    <citation type="journal article" date="2020" name="New Phytol.">
        <title>Comparative genomics reveals dynamic genome evolution in host specialist ectomycorrhizal fungi.</title>
        <authorList>
            <person name="Lofgren L.A."/>
            <person name="Nguyen N.H."/>
            <person name="Vilgalys R."/>
            <person name="Ruytinx J."/>
            <person name="Liao H.L."/>
            <person name="Branco S."/>
            <person name="Kuo A."/>
            <person name="LaButti K."/>
            <person name="Lipzen A."/>
            <person name="Andreopoulos W."/>
            <person name="Pangilinan J."/>
            <person name="Riley R."/>
            <person name="Hundley H."/>
            <person name="Na H."/>
            <person name="Barry K."/>
            <person name="Grigoriev I.V."/>
            <person name="Stajich J.E."/>
            <person name="Kennedy P.G."/>
        </authorList>
    </citation>
    <scope>NUCLEOTIDE SEQUENCE</scope>
    <source>
        <strain evidence="1">S12</strain>
    </source>
</reference>
<dbReference type="OrthoDB" id="3236755at2759"/>
<feature type="non-terminal residue" evidence="1">
    <location>
        <position position="1"/>
    </location>
</feature>
<proteinExistence type="predicted"/>
<keyword evidence="2" id="KW-1185">Reference proteome</keyword>
<dbReference type="GeneID" id="64590041"/>
<organism evidence="1 2">
    <name type="scientific">Suillus plorans</name>
    <dbReference type="NCBI Taxonomy" id="116603"/>
    <lineage>
        <taxon>Eukaryota</taxon>
        <taxon>Fungi</taxon>
        <taxon>Dikarya</taxon>
        <taxon>Basidiomycota</taxon>
        <taxon>Agaricomycotina</taxon>
        <taxon>Agaricomycetes</taxon>
        <taxon>Agaricomycetidae</taxon>
        <taxon>Boletales</taxon>
        <taxon>Suillineae</taxon>
        <taxon>Suillaceae</taxon>
        <taxon>Suillus</taxon>
    </lineage>
</organism>
<dbReference type="RefSeq" id="XP_041162957.1">
    <property type="nucleotide sequence ID" value="XM_041296277.1"/>
</dbReference>
<evidence type="ECO:0000313" key="2">
    <source>
        <dbReference type="Proteomes" id="UP000719766"/>
    </source>
</evidence>
<dbReference type="AlphaFoldDB" id="A0A9P7IZ85"/>
<dbReference type="EMBL" id="JABBWE010000014">
    <property type="protein sequence ID" value="KAG1798146.1"/>
    <property type="molecule type" value="Genomic_DNA"/>
</dbReference>
<accession>A0A9P7IZ85</accession>
<name>A0A9P7IZ85_9AGAM</name>
<sequence length="102" mass="11450">LAELQQYLKALPSNIPIPKESTYNFSNFSPDLDWTAEIGEAAAVNRELEVRFGSHAGGLKIMERGPETEAVVDVLETWIKKYPGDILLEKWTYDILEAARGL</sequence>
<comment type="caution">
    <text evidence="1">The sequence shown here is derived from an EMBL/GenBank/DDBJ whole genome shotgun (WGS) entry which is preliminary data.</text>
</comment>
<evidence type="ECO:0000313" key="1">
    <source>
        <dbReference type="EMBL" id="KAG1798146.1"/>
    </source>
</evidence>
<feature type="non-terminal residue" evidence="1">
    <location>
        <position position="102"/>
    </location>
</feature>
<gene>
    <name evidence="1" type="ORF">HD556DRAFT_1195972</name>
</gene>